<comment type="caution">
    <text evidence="3">The sequence shown here is derived from an EMBL/GenBank/DDBJ whole genome shotgun (WGS) entry which is preliminary data.</text>
</comment>
<dbReference type="GO" id="GO:0003700">
    <property type="term" value="F:DNA-binding transcription factor activity"/>
    <property type="evidence" value="ECO:0007669"/>
    <property type="project" value="InterPro"/>
</dbReference>
<evidence type="ECO:0000313" key="3">
    <source>
        <dbReference type="EMBL" id="TWG25187.1"/>
    </source>
</evidence>
<evidence type="ECO:0000256" key="1">
    <source>
        <dbReference type="ARBA" id="ARBA00023125"/>
    </source>
</evidence>
<evidence type="ECO:0000259" key="2">
    <source>
        <dbReference type="PROSITE" id="PS50937"/>
    </source>
</evidence>
<dbReference type="SMART" id="SM00422">
    <property type="entry name" value="HTH_MERR"/>
    <property type="match status" value="1"/>
</dbReference>
<reference evidence="3 4" key="1">
    <citation type="submission" date="2019-06" db="EMBL/GenBank/DDBJ databases">
        <title>Sequencing the genomes of 1000 actinobacteria strains.</title>
        <authorList>
            <person name="Klenk H.-P."/>
        </authorList>
    </citation>
    <scope>NUCLEOTIDE SEQUENCE [LARGE SCALE GENOMIC DNA]</scope>
    <source>
        <strain evidence="3 4">DSM 43866</strain>
    </source>
</reference>
<dbReference type="Pfam" id="PF13411">
    <property type="entry name" value="MerR_1"/>
    <property type="match status" value="1"/>
</dbReference>
<dbReference type="Gene3D" id="3.20.80.10">
    <property type="entry name" value="Regulatory factor, effector binding domain"/>
    <property type="match status" value="1"/>
</dbReference>
<dbReference type="InterPro" id="IPR009061">
    <property type="entry name" value="DNA-bd_dom_put_sf"/>
</dbReference>
<dbReference type="Proteomes" id="UP000320239">
    <property type="component" value="Unassembled WGS sequence"/>
</dbReference>
<dbReference type="RefSeq" id="WP_170206144.1">
    <property type="nucleotide sequence ID" value="NZ_BOMX01000007.1"/>
</dbReference>
<dbReference type="PANTHER" id="PTHR30204">
    <property type="entry name" value="REDOX-CYCLING DRUG-SENSING TRANSCRIPTIONAL ACTIVATOR SOXR"/>
    <property type="match status" value="1"/>
</dbReference>
<gene>
    <name evidence="3" type="ORF">FHX34_101153</name>
</gene>
<organism evidence="3 4">
    <name type="scientific">Actinoplanes teichomyceticus</name>
    <dbReference type="NCBI Taxonomy" id="1867"/>
    <lineage>
        <taxon>Bacteria</taxon>
        <taxon>Bacillati</taxon>
        <taxon>Actinomycetota</taxon>
        <taxon>Actinomycetes</taxon>
        <taxon>Micromonosporales</taxon>
        <taxon>Micromonosporaceae</taxon>
        <taxon>Actinoplanes</taxon>
    </lineage>
</organism>
<proteinExistence type="predicted"/>
<sequence length="282" mass="30916">MRSQSAGPLTTGPMSIGEFARLSGLSIKALRLYDVSGLLPAAEVDPITGYRRYAAAQLKRARRIGVLRRIGMPLPVIGEMLVLSDAEAVGRLDRWWAGEEAATAARRSGHLWLRTSLAHGDEPERDYPVRAVQRPQRKVATIRTEVDQQGLVPAIGAAQWSIRAHLDRHGARHTPEHWVIYHGLVTPDTEAAIEVCVPYSGSAEPGRDIALRIEPAQSLACATVLRDDCFYPRITAAYQAVHRHLTAAGLVAAGLPRETYLDHWDRLAGDAPFAHVAQPVEE</sequence>
<name>A0A561WMS5_ACTTI</name>
<dbReference type="PROSITE" id="PS50937">
    <property type="entry name" value="HTH_MERR_2"/>
    <property type="match status" value="1"/>
</dbReference>
<dbReference type="InterPro" id="IPR011256">
    <property type="entry name" value="Reg_factor_effector_dom_sf"/>
</dbReference>
<dbReference type="GO" id="GO:0003677">
    <property type="term" value="F:DNA binding"/>
    <property type="evidence" value="ECO:0007669"/>
    <property type="project" value="UniProtKB-KW"/>
</dbReference>
<dbReference type="InterPro" id="IPR047057">
    <property type="entry name" value="MerR_fam"/>
</dbReference>
<feature type="domain" description="HTH merR-type" evidence="2">
    <location>
        <begin position="13"/>
        <end position="83"/>
    </location>
</feature>
<dbReference type="EMBL" id="VIWY01000001">
    <property type="protein sequence ID" value="TWG25187.1"/>
    <property type="molecule type" value="Genomic_DNA"/>
</dbReference>
<keyword evidence="1" id="KW-0238">DNA-binding</keyword>
<accession>A0A561WMS5</accession>
<dbReference type="SUPFAM" id="SSF46955">
    <property type="entry name" value="Putative DNA-binding domain"/>
    <property type="match status" value="1"/>
</dbReference>
<dbReference type="PANTHER" id="PTHR30204:SF97">
    <property type="entry name" value="MERR FAMILY REGULATORY PROTEIN"/>
    <property type="match status" value="1"/>
</dbReference>
<protein>
    <submittedName>
        <fullName evidence="3">MerR family transcriptional regulator</fullName>
    </submittedName>
</protein>
<dbReference type="AlphaFoldDB" id="A0A561WMS5"/>
<keyword evidence="4" id="KW-1185">Reference proteome</keyword>
<evidence type="ECO:0000313" key="4">
    <source>
        <dbReference type="Proteomes" id="UP000320239"/>
    </source>
</evidence>
<dbReference type="PROSITE" id="PS00552">
    <property type="entry name" value="HTH_MERR_1"/>
    <property type="match status" value="1"/>
</dbReference>
<dbReference type="InterPro" id="IPR000551">
    <property type="entry name" value="MerR-type_HTH_dom"/>
</dbReference>
<dbReference type="Gene3D" id="1.10.1660.10">
    <property type="match status" value="1"/>
</dbReference>